<dbReference type="Gene3D" id="3.30.530.20">
    <property type="match status" value="1"/>
</dbReference>
<evidence type="ECO:0000313" key="6">
    <source>
        <dbReference type="Proteomes" id="UP000092716"/>
    </source>
</evidence>
<dbReference type="CDD" id="cd07813">
    <property type="entry name" value="COQ10p_like"/>
    <property type="match status" value="1"/>
</dbReference>
<dbReference type="PANTHER" id="PTHR12901">
    <property type="entry name" value="SPERM PROTEIN HOMOLOG"/>
    <property type="match status" value="1"/>
</dbReference>
<dbReference type="GO" id="GO:0045333">
    <property type="term" value="P:cellular respiration"/>
    <property type="evidence" value="ECO:0007669"/>
    <property type="project" value="InterPro"/>
</dbReference>
<dbReference type="RefSeq" id="XP_019912446.1">
    <property type="nucleotide sequence ID" value="XM_020056954.1"/>
</dbReference>
<dbReference type="VEuPathDB" id="PlasmoDB:PCOAH_00001370"/>
<dbReference type="InterPro" id="IPR005031">
    <property type="entry name" value="COQ10_START"/>
</dbReference>
<keyword evidence="6" id="KW-1185">Reference proteome</keyword>
<dbReference type="InterPro" id="IPR023393">
    <property type="entry name" value="START-like_dom_sf"/>
</dbReference>
<dbReference type="SUPFAM" id="SSF55961">
    <property type="entry name" value="Bet v1-like"/>
    <property type="match status" value="1"/>
</dbReference>
<evidence type="ECO:0000256" key="1">
    <source>
        <dbReference type="ARBA" id="ARBA00006885"/>
    </source>
</evidence>
<evidence type="ECO:0000256" key="3">
    <source>
        <dbReference type="ARBA" id="ARBA00024947"/>
    </source>
</evidence>
<comment type="similarity">
    <text evidence="1">Belongs to the COQ10 family.</text>
</comment>
<evidence type="ECO:0000256" key="2">
    <source>
        <dbReference type="ARBA" id="ARBA00011814"/>
    </source>
</evidence>
<comment type="function">
    <text evidence="3">Required for the function of coenzyme Q in the respiratory chain. May serve as a chaperone or may be involved in the transport of Q6 from its site of synthesis to the catalytic sites of the respiratory complexes.</text>
</comment>
<dbReference type="KEGG" id="pcot:PCOAH_00001370"/>
<dbReference type="OrthoDB" id="292693at2759"/>
<proteinExistence type="inferred from homology"/>
<sequence length="205" mass="24438">MRWMLLAQIAKKNASNQVPIKSVANGTSSCYDCRRSYSLFRNKLWTPSEDIIYRKNLDVICQSNVFFYTVLNVDRYSHFLPYVTKSKITDKAEEHFRAFLQIENLLFKESYDSVIRFKVPTTVKVSSADTNLFNHLTTEWIIEEKTGCINVDFYISFRLKNMVYQNFMRMYIQEMGKKILYAFIREARMNSLRNVDVLFRHLLQR</sequence>
<accession>A0A1B1DSI9</accession>
<dbReference type="EMBL" id="CP016239">
    <property type="protein sequence ID" value="ANQ05751.1"/>
    <property type="molecule type" value="Genomic_DNA"/>
</dbReference>
<dbReference type="GO" id="GO:0048039">
    <property type="term" value="F:ubiquinone binding"/>
    <property type="evidence" value="ECO:0007669"/>
    <property type="project" value="InterPro"/>
</dbReference>
<evidence type="ECO:0000259" key="4">
    <source>
        <dbReference type="Pfam" id="PF03364"/>
    </source>
</evidence>
<dbReference type="GO" id="GO:0005739">
    <property type="term" value="C:mitochondrion"/>
    <property type="evidence" value="ECO:0007669"/>
    <property type="project" value="TreeGrafter"/>
</dbReference>
<reference evidence="6" key="1">
    <citation type="submission" date="2016-06" db="EMBL/GenBank/DDBJ databases">
        <title>First high quality genome sequence of Plasmodium coatneyi using continuous long reads from single molecule, real-time sequencing.</title>
        <authorList>
            <person name="Chien J.-T."/>
            <person name="Pakala S.B."/>
            <person name="Geraldo J.A."/>
            <person name="Lapp S.A."/>
            <person name="Barnwell J.W."/>
            <person name="Kissinger J.C."/>
            <person name="Galinski M.R."/>
            <person name="Humphrey J.C."/>
        </authorList>
    </citation>
    <scope>NUCLEOTIDE SEQUENCE [LARGE SCALE GENOMIC DNA]</scope>
    <source>
        <strain evidence="6">Hackeri</strain>
    </source>
</reference>
<dbReference type="GeneID" id="30906856"/>
<dbReference type="InterPro" id="IPR044996">
    <property type="entry name" value="COQ10-like"/>
</dbReference>
<dbReference type="PANTHER" id="PTHR12901:SF10">
    <property type="entry name" value="COENZYME Q-BINDING PROTEIN COQ10, MITOCHONDRIAL"/>
    <property type="match status" value="1"/>
</dbReference>
<evidence type="ECO:0000313" key="5">
    <source>
        <dbReference type="EMBL" id="ANQ05751.1"/>
    </source>
</evidence>
<dbReference type="AlphaFoldDB" id="A0A1B1DSI9"/>
<dbReference type="Pfam" id="PF03364">
    <property type="entry name" value="Polyketide_cyc"/>
    <property type="match status" value="1"/>
</dbReference>
<comment type="subunit">
    <text evidence="2">Interacts with coenzyme Q.</text>
</comment>
<feature type="domain" description="Coenzyme Q-binding protein COQ10 START" evidence="4">
    <location>
        <begin position="69"/>
        <end position="183"/>
    </location>
</feature>
<gene>
    <name evidence="5" type="ORF">PCOAH_00001370</name>
</gene>
<name>A0A1B1DSI9_9APIC</name>
<dbReference type="Proteomes" id="UP000092716">
    <property type="component" value="Chromosome 1"/>
</dbReference>
<organism evidence="5 6">
    <name type="scientific">Plasmodium coatneyi</name>
    <dbReference type="NCBI Taxonomy" id="208452"/>
    <lineage>
        <taxon>Eukaryota</taxon>
        <taxon>Sar</taxon>
        <taxon>Alveolata</taxon>
        <taxon>Apicomplexa</taxon>
        <taxon>Aconoidasida</taxon>
        <taxon>Haemosporida</taxon>
        <taxon>Plasmodiidae</taxon>
        <taxon>Plasmodium</taxon>
    </lineage>
</organism>
<protein>
    <recommendedName>
        <fullName evidence="4">Coenzyme Q-binding protein COQ10 START domain-containing protein</fullName>
    </recommendedName>
</protein>